<protein>
    <submittedName>
        <fullName evidence="2">Uncharacterized protein</fullName>
    </submittedName>
</protein>
<evidence type="ECO:0000313" key="2">
    <source>
        <dbReference type="EMBL" id="KAA6395656.1"/>
    </source>
</evidence>
<evidence type="ECO:0000256" key="1">
    <source>
        <dbReference type="SAM" id="MobiDB-lite"/>
    </source>
</evidence>
<feature type="region of interest" description="Disordered" evidence="1">
    <location>
        <begin position="83"/>
        <end position="189"/>
    </location>
</feature>
<feature type="compositionally biased region" description="Polar residues" evidence="1">
    <location>
        <begin position="162"/>
        <end position="189"/>
    </location>
</feature>
<accession>A0A5J4WM07</accession>
<proteinExistence type="predicted"/>
<gene>
    <name evidence="2" type="ORF">EZS28_008818</name>
</gene>
<feature type="compositionally biased region" description="Basic and acidic residues" evidence="1">
    <location>
        <begin position="145"/>
        <end position="161"/>
    </location>
</feature>
<feature type="region of interest" description="Disordered" evidence="1">
    <location>
        <begin position="312"/>
        <end position="332"/>
    </location>
</feature>
<feature type="compositionally biased region" description="Basic and acidic residues" evidence="1">
    <location>
        <begin position="316"/>
        <end position="332"/>
    </location>
</feature>
<feature type="compositionally biased region" description="Polar residues" evidence="1">
    <location>
        <begin position="17"/>
        <end position="34"/>
    </location>
</feature>
<dbReference type="EMBL" id="SNRW01001625">
    <property type="protein sequence ID" value="KAA6395656.1"/>
    <property type="molecule type" value="Genomic_DNA"/>
</dbReference>
<organism evidence="2 3">
    <name type="scientific">Streblomastix strix</name>
    <dbReference type="NCBI Taxonomy" id="222440"/>
    <lineage>
        <taxon>Eukaryota</taxon>
        <taxon>Metamonada</taxon>
        <taxon>Preaxostyla</taxon>
        <taxon>Oxymonadida</taxon>
        <taxon>Streblomastigidae</taxon>
        <taxon>Streblomastix</taxon>
    </lineage>
</organism>
<feature type="region of interest" description="Disordered" evidence="1">
    <location>
        <begin position="217"/>
        <end position="236"/>
    </location>
</feature>
<name>A0A5J4WM07_9EUKA</name>
<feature type="region of interest" description="Disordered" evidence="1">
    <location>
        <begin position="251"/>
        <end position="275"/>
    </location>
</feature>
<sequence>MSVKGISTVRNKAITKSAFSPTPPDSRQTDSQGNEKGLMRSVSLSNALSDASASASASVQQQSTQQTHGLLIQQISQQITPLSPLGQYQYPSFNSPQSESNTKQKRTKSHDEIQQHTQLIHEIQNQDDNHDLNQQSNDNTSQISEEIKIDEIQQAEQKKISGENSSNNHSSPFSRVIMSLQSRRNNKISSEQLSIAKKKLNSRTPPQSMIRISEHQLQNAKSHLQQRIAPKPPNPSIFISPFQLITAKQKLVPRPPSPKPQFKIDQSSDSIPYPLYSDLQEKDQTLTHHKPNIYDAQIENQDEYDVSQQIFNDINEFDKPEDNKDEIKDQTE</sequence>
<feature type="compositionally biased region" description="Polar residues" evidence="1">
    <location>
        <begin position="89"/>
        <end position="101"/>
    </location>
</feature>
<dbReference type="AlphaFoldDB" id="A0A5J4WM07"/>
<feature type="compositionally biased region" description="Low complexity" evidence="1">
    <location>
        <begin position="41"/>
        <end position="67"/>
    </location>
</feature>
<evidence type="ECO:0000313" key="3">
    <source>
        <dbReference type="Proteomes" id="UP000324800"/>
    </source>
</evidence>
<feature type="region of interest" description="Disordered" evidence="1">
    <location>
        <begin position="1"/>
        <end position="67"/>
    </location>
</feature>
<reference evidence="2 3" key="1">
    <citation type="submission" date="2019-03" db="EMBL/GenBank/DDBJ databases">
        <title>Single cell metagenomics reveals metabolic interactions within the superorganism composed of flagellate Streblomastix strix and complex community of Bacteroidetes bacteria on its surface.</title>
        <authorList>
            <person name="Treitli S.C."/>
            <person name="Kolisko M."/>
            <person name="Husnik F."/>
            <person name="Keeling P."/>
            <person name="Hampl V."/>
        </authorList>
    </citation>
    <scope>NUCLEOTIDE SEQUENCE [LARGE SCALE GENOMIC DNA]</scope>
    <source>
        <strain evidence="2">ST1C</strain>
    </source>
</reference>
<dbReference type="Proteomes" id="UP000324800">
    <property type="component" value="Unassembled WGS sequence"/>
</dbReference>
<comment type="caution">
    <text evidence="2">The sequence shown here is derived from an EMBL/GenBank/DDBJ whole genome shotgun (WGS) entry which is preliminary data.</text>
</comment>